<dbReference type="PANTHER" id="PTHR11414:SF20">
    <property type="entry name" value="CYSTATIN-A"/>
    <property type="match status" value="1"/>
</dbReference>
<organism evidence="7 8">
    <name type="scientific">Xiphophorus couchianus</name>
    <name type="common">Monterrey platyfish</name>
    <dbReference type="NCBI Taxonomy" id="32473"/>
    <lineage>
        <taxon>Eukaryota</taxon>
        <taxon>Metazoa</taxon>
        <taxon>Chordata</taxon>
        <taxon>Craniata</taxon>
        <taxon>Vertebrata</taxon>
        <taxon>Euteleostomi</taxon>
        <taxon>Actinopterygii</taxon>
        <taxon>Neopterygii</taxon>
        <taxon>Teleostei</taxon>
        <taxon>Neoteleostei</taxon>
        <taxon>Acanthomorphata</taxon>
        <taxon>Ovalentaria</taxon>
        <taxon>Atherinomorphae</taxon>
        <taxon>Cyprinodontiformes</taxon>
        <taxon>Poeciliidae</taxon>
        <taxon>Poeciliinae</taxon>
        <taxon>Xiphophorus</taxon>
    </lineage>
</organism>
<dbReference type="Pfam" id="PF00031">
    <property type="entry name" value="Cystatin"/>
    <property type="match status" value="1"/>
</dbReference>
<dbReference type="Ensembl" id="ENSXCOT00000013316.1">
    <property type="protein sequence ID" value="ENSXCOP00000013155.1"/>
    <property type="gene ID" value="ENSXCOG00000009966.1"/>
</dbReference>
<evidence type="ECO:0000313" key="8">
    <source>
        <dbReference type="Proteomes" id="UP000261380"/>
    </source>
</evidence>
<reference evidence="7" key="2">
    <citation type="submission" date="2025-09" db="UniProtKB">
        <authorList>
            <consortium name="Ensembl"/>
        </authorList>
    </citation>
    <scope>IDENTIFICATION</scope>
</reference>
<dbReference type="Gene3D" id="3.10.450.10">
    <property type="match status" value="1"/>
</dbReference>
<evidence type="ECO:0000259" key="6">
    <source>
        <dbReference type="Pfam" id="PF00031"/>
    </source>
</evidence>
<reference evidence="7" key="1">
    <citation type="submission" date="2025-08" db="UniProtKB">
        <authorList>
            <consortium name="Ensembl"/>
        </authorList>
    </citation>
    <scope>IDENTIFICATION</scope>
</reference>
<feature type="domain" description="Cystatin" evidence="6">
    <location>
        <begin position="4"/>
        <end position="67"/>
    </location>
</feature>
<dbReference type="PRINTS" id="PR00295">
    <property type="entry name" value="STEFINA"/>
</dbReference>
<dbReference type="GeneTree" id="ENSGT01030000235167"/>
<comment type="subcellular location">
    <subcellularLocation>
        <location evidence="1">Cytoplasm</location>
    </subcellularLocation>
</comment>
<dbReference type="PANTHER" id="PTHR11414">
    <property type="entry name" value="CYSTATIN FAMILY MEMBER"/>
    <property type="match status" value="1"/>
</dbReference>
<dbReference type="STRING" id="32473.ENSXCOP00000013155"/>
<evidence type="ECO:0000256" key="1">
    <source>
        <dbReference type="ARBA" id="ARBA00004496"/>
    </source>
</evidence>
<dbReference type="SUPFAM" id="SSF54403">
    <property type="entry name" value="Cystatin/monellin"/>
    <property type="match status" value="1"/>
</dbReference>
<proteinExistence type="inferred from homology"/>
<evidence type="ECO:0000256" key="5">
    <source>
        <dbReference type="ARBA" id="ARBA00022704"/>
    </source>
</evidence>
<keyword evidence="4" id="KW-0646">Protease inhibitor</keyword>
<evidence type="ECO:0000256" key="2">
    <source>
        <dbReference type="ARBA" id="ARBA00009403"/>
    </source>
</evidence>
<keyword evidence="3" id="KW-0963">Cytoplasm</keyword>
<name>A0A3B5LQT5_9TELE</name>
<dbReference type="AlphaFoldDB" id="A0A3B5LQT5"/>
<keyword evidence="5" id="KW-0789">Thiol protease inhibitor</keyword>
<dbReference type="InterPro" id="IPR046350">
    <property type="entry name" value="Cystatin_sf"/>
</dbReference>
<dbReference type="GO" id="GO:0005829">
    <property type="term" value="C:cytosol"/>
    <property type="evidence" value="ECO:0007669"/>
    <property type="project" value="TreeGrafter"/>
</dbReference>
<accession>A0A3B5LQT5</accession>
<evidence type="ECO:0000256" key="4">
    <source>
        <dbReference type="ARBA" id="ARBA00022690"/>
    </source>
</evidence>
<dbReference type="GO" id="GO:0004869">
    <property type="term" value="F:cysteine-type endopeptidase inhibitor activity"/>
    <property type="evidence" value="ECO:0007669"/>
    <property type="project" value="UniProtKB-KW"/>
</dbReference>
<evidence type="ECO:0000256" key="3">
    <source>
        <dbReference type="ARBA" id="ARBA00022490"/>
    </source>
</evidence>
<evidence type="ECO:0000313" key="7">
    <source>
        <dbReference type="Ensembl" id="ENSXCOP00000013155.1"/>
    </source>
</evidence>
<dbReference type="InterPro" id="IPR001713">
    <property type="entry name" value="Prot_inh_stefin"/>
</dbReference>
<dbReference type="InterPro" id="IPR000010">
    <property type="entry name" value="Cystatin_dom"/>
</dbReference>
<comment type="similarity">
    <text evidence="2">Belongs to the cystatin family.</text>
</comment>
<protein>
    <recommendedName>
        <fullName evidence="6">Cystatin domain-containing protein</fullName>
    </recommendedName>
</protein>
<keyword evidence="8" id="KW-1185">Reference proteome</keyword>
<dbReference type="Proteomes" id="UP000261380">
    <property type="component" value="Unplaced"/>
</dbReference>
<sequence length="91" mass="10624">MIGKWTEIKPATEETQKICDMLKSDTEKKWTKQSYEIFKAIEYRVQPVAGTNFLIKVIAHRNCLHMAVPITQNNLHVTIITGTESWRMIYL</sequence>